<dbReference type="EMBL" id="AXZG01000042">
    <property type="protein sequence ID" value="ERT65970.1"/>
    <property type="molecule type" value="Genomic_DNA"/>
</dbReference>
<gene>
    <name evidence="1" type="ORF">HMPREF0742_01339</name>
</gene>
<organism evidence="1 2">
    <name type="scientific">Rothia aeria F0184</name>
    <dbReference type="NCBI Taxonomy" id="888019"/>
    <lineage>
        <taxon>Bacteria</taxon>
        <taxon>Bacillati</taxon>
        <taxon>Actinomycetota</taxon>
        <taxon>Actinomycetes</taxon>
        <taxon>Micrococcales</taxon>
        <taxon>Micrococcaceae</taxon>
        <taxon>Rothia</taxon>
    </lineage>
</organism>
<evidence type="ECO:0000313" key="2">
    <source>
        <dbReference type="Proteomes" id="UP000017174"/>
    </source>
</evidence>
<name>U7V337_9MICC</name>
<sequence>MICATGGRGECNTHVKIVAWDTGITGVYACRSGSWQAWVQ</sequence>
<accession>U7V337</accession>
<proteinExistence type="predicted"/>
<evidence type="ECO:0000313" key="1">
    <source>
        <dbReference type="EMBL" id="ERT65970.1"/>
    </source>
</evidence>
<comment type="caution">
    <text evidence="1">The sequence shown here is derived from an EMBL/GenBank/DDBJ whole genome shotgun (WGS) entry which is preliminary data.</text>
</comment>
<reference evidence="1 2" key="1">
    <citation type="submission" date="2013-08" db="EMBL/GenBank/DDBJ databases">
        <authorList>
            <person name="Weinstock G."/>
            <person name="Sodergren E."/>
            <person name="Wylie T."/>
            <person name="Fulton L."/>
            <person name="Fulton R."/>
            <person name="Fronick C."/>
            <person name="O'Laughlin M."/>
            <person name="Godfrey J."/>
            <person name="Miner T."/>
            <person name="Herter B."/>
            <person name="Appelbaum E."/>
            <person name="Cordes M."/>
            <person name="Lek S."/>
            <person name="Wollam A."/>
            <person name="Pepin K.H."/>
            <person name="Palsikar V.B."/>
            <person name="Mitreva M."/>
            <person name="Wilson R.K."/>
        </authorList>
    </citation>
    <scope>NUCLEOTIDE SEQUENCE [LARGE SCALE GENOMIC DNA]</scope>
    <source>
        <strain evidence="1 2">F0184</strain>
    </source>
</reference>
<dbReference type="Proteomes" id="UP000017174">
    <property type="component" value="Unassembled WGS sequence"/>
</dbReference>
<protein>
    <submittedName>
        <fullName evidence="1">Uncharacterized protein</fullName>
    </submittedName>
</protein>
<dbReference type="AlphaFoldDB" id="U7V337"/>
<dbReference type="HOGENOM" id="CLU_3295939_0_0_11"/>